<dbReference type="Proteomes" id="UP001596060">
    <property type="component" value="Unassembled WGS sequence"/>
</dbReference>
<protein>
    <recommendedName>
        <fullName evidence="3">WYL domain-containing protein</fullName>
    </recommendedName>
</protein>
<sequence>MISPYPTIRSEVDVVCRPNGRFYLIAWGKPVEKSDYKDAILYLDLTGSSMSLYFYHCATEGQSRRRVVVADSDRVNGFMVPALAGQMLVDVLLIDDRYSLENLRIEGIQNFMATCRKLV</sequence>
<dbReference type="RefSeq" id="WP_068203668.1">
    <property type="nucleotide sequence ID" value="NZ_JBHSLU010000037.1"/>
</dbReference>
<accession>A0ABW0P0E2</accession>
<proteinExistence type="predicted"/>
<name>A0ABW0P0E2_9HYPH</name>
<evidence type="ECO:0000313" key="2">
    <source>
        <dbReference type="Proteomes" id="UP001596060"/>
    </source>
</evidence>
<organism evidence="1 2">
    <name type="scientific">Bosea massiliensis</name>
    <dbReference type="NCBI Taxonomy" id="151419"/>
    <lineage>
        <taxon>Bacteria</taxon>
        <taxon>Pseudomonadati</taxon>
        <taxon>Pseudomonadota</taxon>
        <taxon>Alphaproteobacteria</taxon>
        <taxon>Hyphomicrobiales</taxon>
        <taxon>Boseaceae</taxon>
        <taxon>Bosea</taxon>
    </lineage>
</organism>
<gene>
    <name evidence="1" type="ORF">ACFPN9_13180</name>
</gene>
<comment type="caution">
    <text evidence="1">The sequence shown here is derived from an EMBL/GenBank/DDBJ whole genome shotgun (WGS) entry which is preliminary data.</text>
</comment>
<dbReference type="EMBL" id="JBHSLU010000037">
    <property type="protein sequence ID" value="MFC5506210.1"/>
    <property type="molecule type" value="Genomic_DNA"/>
</dbReference>
<evidence type="ECO:0000313" key="1">
    <source>
        <dbReference type="EMBL" id="MFC5506210.1"/>
    </source>
</evidence>
<keyword evidence="2" id="KW-1185">Reference proteome</keyword>
<evidence type="ECO:0008006" key="3">
    <source>
        <dbReference type="Google" id="ProtNLM"/>
    </source>
</evidence>
<reference evidence="2" key="1">
    <citation type="journal article" date="2019" name="Int. J. Syst. Evol. Microbiol.">
        <title>The Global Catalogue of Microorganisms (GCM) 10K type strain sequencing project: providing services to taxonomists for standard genome sequencing and annotation.</title>
        <authorList>
            <consortium name="The Broad Institute Genomics Platform"/>
            <consortium name="The Broad Institute Genome Sequencing Center for Infectious Disease"/>
            <person name="Wu L."/>
            <person name="Ma J."/>
        </authorList>
    </citation>
    <scope>NUCLEOTIDE SEQUENCE [LARGE SCALE GENOMIC DNA]</scope>
    <source>
        <strain evidence="2">CCUG 43117</strain>
    </source>
</reference>